<evidence type="ECO:0000259" key="4">
    <source>
        <dbReference type="SMART" id="SM00128"/>
    </source>
</evidence>
<reference evidence="5 6" key="1">
    <citation type="journal article" date="2023" name="IScience">
        <title>Expanded male sex-determining region conserved during the evolution of homothallism in the green alga Volvox.</title>
        <authorList>
            <person name="Yamamoto K."/>
            <person name="Matsuzaki R."/>
            <person name="Mahakham W."/>
            <person name="Heman W."/>
            <person name="Sekimoto H."/>
            <person name="Kawachi M."/>
            <person name="Minakuchi Y."/>
            <person name="Toyoda A."/>
            <person name="Nozaki H."/>
        </authorList>
    </citation>
    <scope>NUCLEOTIDE SEQUENCE [LARGE SCALE GENOMIC DNA]</scope>
    <source>
        <strain evidence="5 6">NIES-4468</strain>
    </source>
</reference>
<proteinExistence type="inferred from homology"/>
<dbReference type="EMBL" id="BSDZ01000078">
    <property type="protein sequence ID" value="GLI67096.1"/>
    <property type="molecule type" value="Genomic_DNA"/>
</dbReference>
<organism evidence="5 6">
    <name type="scientific">Volvox africanus</name>
    <dbReference type="NCBI Taxonomy" id="51714"/>
    <lineage>
        <taxon>Eukaryota</taxon>
        <taxon>Viridiplantae</taxon>
        <taxon>Chlorophyta</taxon>
        <taxon>core chlorophytes</taxon>
        <taxon>Chlorophyceae</taxon>
        <taxon>CS clade</taxon>
        <taxon>Chlamydomonadales</taxon>
        <taxon>Volvocaceae</taxon>
        <taxon>Volvox</taxon>
    </lineage>
</organism>
<accession>A0ABQ5SB60</accession>
<feature type="region of interest" description="Disordered" evidence="3">
    <location>
        <begin position="589"/>
        <end position="613"/>
    </location>
</feature>
<dbReference type="Proteomes" id="UP001165090">
    <property type="component" value="Unassembled WGS sequence"/>
</dbReference>
<feature type="compositionally biased region" description="Low complexity" evidence="3">
    <location>
        <begin position="783"/>
        <end position="792"/>
    </location>
</feature>
<dbReference type="PANTHER" id="PTHR45666">
    <property type="entry name" value="TYPE IV INOSITOL POLYPHOSPHATE 5-PHOSPHATASE 9"/>
    <property type="match status" value="1"/>
</dbReference>
<feature type="region of interest" description="Disordered" evidence="3">
    <location>
        <begin position="30"/>
        <end position="55"/>
    </location>
</feature>
<feature type="region of interest" description="Disordered" evidence="3">
    <location>
        <begin position="539"/>
        <end position="565"/>
    </location>
</feature>
<evidence type="ECO:0000313" key="5">
    <source>
        <dbReference type="EMBL" id="GLI67096.1"/>
    </source>
</evidence>
<gene>
    <name evidence="5" type="ORF">VaNZ11_011300</name>
</gene>
<feature type="domain" description="Inositol polyphosphate-related phosphatase" evidence="4">
    <location>
        <begin position="92"/>
        <end position="653"/>
    </location>
</feature>
<dbReference type="Pfam" id="PF22669">
    <property type="entry name" value="Exo_endo_phos2"/>
    <property type="match status" value="1"/>
</dbReference>
<feature type="region of interest" description="Disordered" evidence="3">
    <location>
        <begin position="774"/>
        <end position="794"/>
    </location>
</feature>
<dbReference type="InterPro" id="IPR048869">
    <property type="entry name" value="OCRL-1_2_ASH"/>
</dbReference>
<dbReference type="Gene3D" id="2.60.40.10">
    <property type="entry name" value="Immunoglobulins"/>
    <property type="match status" value="1"/>
</dbReference>
<comment type="caution">
    <text evidence="5">The sequence shown here is derived from an EMBL/GenBank/DDBJ whole genome shotgun (WGS) entry which is preliminary data.</text>
</comment>
<evidence type="ECO:0000256" key="2">
    <source>
        <dbReference type="ARBA" id="ARBA00022801"/>
    </source>
</evidence>
<dbReference type="Gene3D" id="3.60.10.10">
    <property type="entry name" value="Endonuclease/exonuclease/phosphatase"/>
    <property type="match status" value="1"/>
</dbReference>
<keyword evidence="2" id="KW-0378">Hydrolase</keyword>
<dbReference type="Pfam" id="PF21310">
    <property type="entry name" value="OCRL-like_ASH"/>
    <property type="match status" value="1"/>
</dbReference>
<protein>
    <recommendedName>
        <fullName evidence="4">Inositol polyphosphate-related phosphatase domain-containing protein</fullName>
    </recommendedName>
</protein>
<sequence length="1106" mass="113442">MKKLLVNIGGKVAALADDIASYNDRSRYVATAKPPGPGPGAVPCGSSASSGRGEEAGAVLDPVLEHLLRNVRSRHVRQHFARTPAAEYTQQRAVTIQVATFNVAGKKPPPGLKLDDWLGAVPAAGGMKGRWQPGAMAGSMTAAGASGGDGPDILAVGFAEIVPLNAGNVMGVWGSAHVDAWDRCLAVYLNGEEWATQRYGPSAPAAAGQAAAATAAATLLETKWQGGGGGAGATPGSLSGSSAAVIGTGSPGSTGGGASPNPYRAVSACGGSSSGGGSSVRADEEYVQVASKQLVGVYLSLWVRRKLLPEVRGVQVTTVATGFGGYLGNKGAVAARMRVYDSSLVLVASHLTAGEAEGDELRRNADVHDILRRAVFTNAPDGAGAVAMTAASAALISASLGPGHWPSSTSGISDHDLVIWVGDLNYRISTVPTAATASPAVGNISGEGRPMGQQGLTDADVRTAIRAGRLDLLLAADQLNRERAAGRVFQGWHEGRLTFLPTYKFKMGTHVYNGDDLPASVSAGSLAVAAATPRVAPLAAPQGGEVDDGDSGAAAGPGAAAADPEKYKRRTPAWCDRILWWTRTRLRNHQTHPPHPSQPHIAGGHGGSGTATAAVGSMIAPGLQQLAYWRGELTVSDHKPVAAAFVAEMVSYDRRRIEGVLEAGMRAVDLMQQSLRPRVTVEPVVLEAGEWVALGRPVPMRLQLINTGTVEAIFHFVPPPHPGRREQGSKFGLDDETPPLPPWLVAVPAEGVVAPGEACEITLTVLVEGGAGGAAAQLSDEQPSSSSSSSPPLTHGSLDSILILRVEDSGDKFVSIGGRYQRSFLGMSLEALSRLGSRPALPPLGAIELAEHLGLGEMKQQLEGASVAAADSGVDDGTVDPPKELRTLVSELLANSAAALRVPGILVDSTALVLARAGHDDVTAAEAAVQASPAAATGGDEEAAVAALQPTNRAAQQALLRQLEPLRLILDAGGQIPPGTDPHDVAAMLLLWCGQLPYPLIPAVAADAAAAAPPASPAEAAALLRRLCSPLQLVVVSELLRLWRAALEPVAADLNGLTAARLAAAATAWWMPPLAAGAAVGAGSGRRKLLTMLMAGGDASISWPLE</sequence>
<feature type="compositionally biased region" description="Low complexity" evidence="3">
    <location>
        <begin position="551"/>
        <end position="562"/>
    </location>
</feature>
<feature type="compositionally biased region" description="Low complexity" evidence="3">
    <location>
        <begin position="41"/>
        <end position="51"/>
    </location>
</feature>
<keyword evidence="6" id="KW-1185">Reference proteome</keyword>
<dbReference type="SMART" id="SM00128">
    <property type="entry name" value="IPPc"/>
    <property type="match status" value="1"/>
</dbReference>
<name>A0ABQ5SB60_9CHLO</name>
<dbReference type="InterPro" id="IPR036691">
    <property type="entry name" value="Endo/exonu/phosph_ase_sf"/>
</dbReference>
<evidence type="ECO:0000256" key="3">
    <source>
        <dbReference type="SAM" id="MobiDB-lite"/>
    </source>
</evidence>
<evidence type="ECO:0000313" key="6">
    <source>
        <dbReference type="Proteomes" id="UP001165090"/>
    </source>
</evidence>
<comment type="similarity">
    <text evidence="1">Belongs to the inositol polyphosphate 5-phosphatase family.</text>
</comment>
<dbReference type="SUPFAM" id="SSF56219">
    <property type="entry name" value="DNase I-like"/>
    <property type="match status" value="1"/>
</dbReference>
<dbReference type="InterPro" id="IPR045849">
    <property type="entry name" value="IP5P_plant"/>
</dbReference>
<dbReference type="InterPro" id="IPR000300">
    <property type="entry name" value="IPPc"/>
</dbReference>
<evidence type="ECO:0000256" key="1">
    <source>
        <dbReference type="ARBA" id="ARBA00010768"/>
    </source>
</evidence>
<dbReference type="InterPro" id="IPR013783">
    <property type="entry name" value="Ig-like_fold"/>
</dbReference>
<dbReference type="PANTHER" id="PTHR45666:SF22">
    <property type="entry name" value="TYPE I INOSITOL POLYPHOSPHATE 5-PHOSPHATASE 4"/>
    <property type="match status" value="1"/>
</dbReference>